<reference evidence="1" key="1">
    <citation type="submission" date="2022-08" db="EMBL/GenBank/DDBJ databases">
        <title>Genome sequencing of akame (Lates japonicus).</title>
        <authorList>
            <person name="Hashiguchi Y."/>
            <person name="Takahashi H."/>
        </authorList>
    </citation>
    <scope>NUCLEOTIDE SEQUENCE</scope>
    <source>
        <strain evidence="1">Kochi</strain>
    </source>
</reference>
<dbReference type="Proteomes" id="UP001279410">
    <property type="component" value="Unassembled WGS sequence"/>
</dbReference>
<evidence type="ECO:0000313" key="2">
    <source>
        <dbReference type="Proteomes" id="UP001279410"/>
    </source>
</evidence>
<proteinExistence type="predicted"/>
<keyword evidence="2" id="KW-1185">Reference proteome</keyword>
<name>A0AAD3RNJ0_LATJO</name>
<gene>
    <name evidence="1" type="ORF">AKAME5_002684700</name>
</gene>
<accession>A0AAD3RNJ0</accession>
<comment type="caution">
    <text evidence="1">The sequence shown here is derived from an EMBL/GenBank/DDBJ whole genome shotgun (WGS) entry which is preliminary data.</text>
</comment>
<sequence length="93" mass="10694">MEADGFVKPANVCETPGVDSRRVRRRSEAEFRWLGGRLLDTTEEFNGSLSSRRQGTGFLPRCCIEYPGDPDLCRARSDYEGLPWECHQHTCWQ</sequence>
<dbReference type="AlphaFoldDB" id="A0AAD3RNJ0"/>
<organism evidence="1 2">
    <name type="scientific">Lates japonicus</name>
    <name type="common">Japanese lates</name>
    <dbReference type="NCBI Taxonomy" id="270547"/>
    <lineage>
        <taxon>Eukaryota</taxon>
        <taxon>Metazoa</taxon>
        <taxon>Chordata</taxon>
        <taxon>Craniata</taxon>
        <taxon>Vertebrata</taxon>
        <taxon>Euteleostomi</taxon>
        <taxon>Actinopterygii</taxon>
        <taxon>Neopterygii</taxon>
        <taxon>Teleostei</taxon>
        <taxon>Neoteleostei</taxon>
        <taxon>Acanthomorphata</taxon>
        <taxon>Carangaria</taxon>
        <taxon>Carangaria incertae sedis</taxon>
        <taxon>Centropomidae</taxon>
        <taxon>Lates</taxon>
    </lineage>
</organism>
<evidence type="ECO:0000313" key="1">
    <source>
        <dbReference type="EMBL" id="GLD75513.1"/>
    </source>
</evidence>
<protein>
    <submittedName>
        <fullName evidence="1">Mitoferrin-2-like protein</fullName>
    </submittedName>
</protein>
<dbReference type="EMBL" id="BRZM01003030">
    <property type="protein sequence ID" value="GLD75513.1"/>
    <property type="molecule type" value="Genomic_DNA"/>
</dbReference>